<dbReference type="RefSeq" id="WP_007328299.1">
    <property type="nucleotide sequence ID" value="NZ_AFAR01000216.1"/>
</dbReference>
<dbReference type="EMBL" id="AFAR01000216">
    <property type="protein sequence ID" value="EGF25652.1"/>
    <property type="molecule type" value="Genomic_DNA"/>
</dbReference>
<comment type="caution">
    <text evidence="2">The sequence shown here is derived from an EMBL/GenBank/DDBJ whole genome shotgun (WGS) entry which is preliminary data.</text>
</comment>
<feature type="domain" description="DinB-like" evidence="1">
    <location>
        <begin position="28"/>
        <end position="171"/>
    </location>
</feature>
<dbReference type="InterPro" id="IPR024775">
    <property type="entry name" value="DinB-like"/>
</dbReference>
<gene>
    <name evidence="2" type="ORF">RBWH47_01847</name>
</gene>
<dbReference type="PATRIC" id="fig|991778.3.peg.4650"/>
<dbReference type="SUPFAM" id="SSF109854">
    <property type="entry name" value="DinB/YfiT-like putative metalloenzymes"/>
    <property type="match status" value="1"/>
</dbReference>
<evidence type="ECO:0000313" key="2">
    <source>
        <dbReference type="EMBL" id="EGF25652.1"/>
    </source>
</evidence>
<dbReference type="InterPro" id="IPR034660">
    <property type="entry name" value="DinB/YfiT-like"/>
</dbReference>
<proteinExistence type="predicted"/>
<dbReference type="Gene3D" id="1.20.120.450">
    <property type="entry name" value="dinb family like domain"/>
    <property type="match status" value="1"/>
</dbReference>
<organism evidence="2 3">
    <name type="scientific">Rhodopirellula baltica WH47</name>
    <dbReference type="NCBI Taxonomy" id="991778"/>
    <lineage>
        <taxon>Bacteria</taxon>
        <taxon>Pseudomonadati</taxon>
        <taxon>Planctomycetota</taxon>
        <taxon>Planctomycetia</taxon>
        <taxon>Pirellulales</taxon>
        <taxon>Pirellulaceae</taxon>
        <taxon>Rhodopirellula</taxon>
    </lineage>
</organism>
<dbReference type="Proteomes" id="UP000006222">
    <property type="component" value="Unassembled WGS sequence"/>
</dbReference>
<name>F2AXD9_RHOBT</name>
<protein>
    <recommendedName>
        <fullName evidence="1">DinB-like domain-containing protein</fullName>
    </recommendedName>
</protein>
<reference evidence="2 3" key="1">
    <citation type="journal article" date="2013" name="Mar. Genomics">
        <title>Expression of sulfatases in Rhodopirellula baltica and the diversity of sulfatases in the genus Rhodopirellula.</title>
        <authorList>
            <person name="Wegner C.E."/>
            <person name="Richter-Heitmann T."/>
            <person name="Klindworth A."/>
            <person name="Klockow C."/>
            <person name="Richter M."/>
            <person name="Achstetter T."/>
            <person name="Glockner F.O."/>
            <person name="Harder J."/>
        </authorList>
    </citation>
    <scope>NUCLEOTIDE SEQUENCE [LARGE SCALE GENOMIC DNA]</scope>
    <source>
        <strain evidence="2 3">WH47</strain>
    </source>
</reference>
<dbReference type="Pfam" id="PF12867">
    <property type="entry name" value="DinB_2"/>
    <property type="match status" value="1"/>
</dbReference>
<accession>F2AXD9</accession>
<dbReference type="AlphaFoldDB" id="F2AXD9"/>
<sequence length="184" mass="20564">MSQTPPSSDKPLPELSDAIRMFEAARGQIEFARQYTLELLRATPMDRWFEIPPGGVSHVAWQVGHLAVSQYGLLMFRMRGRRPEDLDLIKGRFRKTYGRGGKPPESSEGQPTAEELLDKLNRIHALASAELDELDPAELLVEIDMPYAVYPCKLGAVLFCPIHEGLHAGQIGMLRRGLGLESVR</sequence>
<evidence type="ECO:0000313" key="3">
    <source>
        <dbReference type="Proteomes" id="UP000006222"/>
    </source>
</evidence>
<evidence type="ECO:0000259" key="1">
    <source>
        <dbReference type="Pfam" id="PF12867"/>
    </source>
</evidence>